<keyword evidence="11" id="KW-1185">Reference proteome</keyword>
<dbReference type="Gene3D" id="3.30.70.270">
    <property type="match status" value="2"/>
</dbReference>
<dbReference type="InterPro" id="IPR043502">
    <property type="entry name" value="DNA/RNA_pol_sf"/>
</dbReference>
<gene>
    <name evidence="10" type="ORF">O181_098096</name>
</gene>
<reference evidence="10" key="1">
    <citation type="submission" date="2021-03" db="EMBL/GenBank/DDBJ databases">
        <title>Draft genome sequence of rust myrtle Austropuccinia psidii MF-1, a brazilian biotype.</title>
        <authorList>
            <person name="Quecine M.C."/>
            <person name="Pachon D.M.R."/>
            <person name="Bonatelli M.L."/>
            <person name="Correr F.H."/>
            <person name="Franceschini L.M."/>
            <person name="Leite T.F."/>
            <person name="Margarido G.R.A."/>
            <person name="Almeida C.A."/>
            <person name="Ferrarezi J.A."/>
            <person name="Labate C.A."/>
        </authorList>
    </citation>
    <scope>NUCLEOTIDE SEQUENCE</scope>
    <source>
        <strain evidence="10">MF-1</strain>
    </source>
</reference>
<accession>A0A9Q3PFN3</accession>
<evidence type="ECO:0000256" key="5">
    <source>
        <dbReference type="ARBA" id="ARBA00022801"/>
    </source>
</evidence>
<keyword evidence="4" id="KW-0255">Endonuclease</keyword>
<evidence type="ECO:0000256" key="1">
    <source>
        <dbReference type="ARBA" id="ARBA00022679"/>
    </source>
</evidence>
<keyword evidence="3" id="KW-0540">Nuclease</keyword>
<dbReference type="OrthoDB" id="3341476at2759"/>
<dbReference type="GO" id="GO:0016787">
    <property type="term" value="F:hydrolase activity"/>
    <property type="evidence" value="ECO:0007669"/>
    <property type="project" value="UniProtKB-KW"/>
</dbReference>
<keyword evidence="6" id="KW-0695">RNA-directed DNA polymerase</keyword>
<organism evidence="10 11">
    <name type="scientific">Austropuccinia psidii MF-1</name>
    <dbReference type="NCBI Taxonomy" id="1389203"/>
    <lineage>
        <taxon>Eukaryota</taxon>
        <taxon>Fungi</taxon>
        <taxon>Dikarya</taxon>
        <taxon>Basidiomycota</taxon>
        <taxon>Pucciniomycotina</taxon>
        <taxon>Pucciniomycetes</taxon>
        <taxon>Pucciniales</taxon>
        <taxon>Sphaerophragmiaceae</taxon>
        <taxon>Austropuccinia</taxon>
    </lineage>
</organism>
<comment type="caution">
    <text evidence="10">The sequence shown here is derived from an EMBL/GenBank/DDBJ whole genome shotgun (WGS) entry which is preliminary data.</text>
</comment>
<dbReference type="Pfam" id="PF17917">
    <property type="entry name" value="RT_RNaseH"/>
    <property type="match status" value="1"/>
</dbReference>
<feature type="domain" description="Reverse transcriptase" evidence="7">
    <location>
        <begin position="4"/>
        <end position="152"/>
    </location>
</feature>
<dbReference type="InterPro" id="IPR043128">
    <property type="entry name" value="Rev_trsase/Diguanyl_cyclase"/>
</dbReference>
<dbReference type="InterPro" id="IPR041588">
    <property type="entry name" value="Integrase_H2C2"/>
</dbReference>
<dbReference type="GO" id="GO:0004519">
    <property type="term" value="F:endonuclease activity"/>
    <property type="evidence" value="ECO:0007669"/>
    <property type="project" value="UniProtKB-KW"/>
</dbReference>
<evidence type="ECO:0000256" key="3">
    <source>
        <dbReference type="ARBA" id="ARBA00022722"/>
    </source>
</evidence>
<keyword evidence="1" id="KW-0808">Transferase</keyword>
<dbReference type="Proteomes" id="UP000765509">
    <property type="component" value="Unassembled WGS sequence"/>
</dbReference>
<dbReference type="PANTHER" id="PTHR37984">
    <property type="entry name" value="PROTEIN CBG26694"/>
    <property type="match status" value="1"/>
</dbReference>
<dbReference type="InterPro" id="IPR000477">
    <property type="entry name" value="RT_dom"/>
</dbReference>
<dbReference type="SUPFAM" id="SSF56672">
    <property type="entry name" value="DNA/RNA polymerases"/>
    <property type="match status" value="1"/>
</dbReference>
<evidence type="ECO:0000256" key="2">
    <source>
        <dbReference type="ARBA" id="ARBA00022695"/>
    </source>
</evidence>
<proteinExistence type="predicted"/>
<evidence type="ECO:0000313" key="10">
    <source>
        <dbReference type="EMBL" id="MBW0558381.1"/>
    </source>
</evidence>
<evidence type="ECO:0008006" key="12">
    <source>
        <dbReference type="Google" id="ProtNLM"/>
    </source>
</evidence>
<dbReference type="Pfam" id="PF00078">
    <property type="entry name" value="RVT_1"/>
    <property type="match status" value="1"/>
</dbReference>
<dbReference type="CDD" id="cd01647">
    <property type="entry name" value="RT_LTR"/>
    <property type="match status" value="1"/>
</dbReference>
<evidence type="ECO:0000259" key="8">
    <source>
        <dbReference type="Pfam" id="PF17917"/>
    </source>
</evidence>
<name>A0A9Q3PFN3_9BASI</name>
<sequence>MVGDLRALNTYTIPDRYPIPIIHETLTQLSKEKFITSMDSLKGFHQKFLTPHARKLLRLISHCGIYEYLRMPFGIENAPSHYQRMMNTIFPHELSEGWLIIYIDYIIICSETWKLHLERLSLVLKRILQVNMKISLKKCNFVFHKLKALGHVVSGLSLGVDKNKVAAVLLKQMPQNKKEMMSFLGFSSYYRQHLEDFGIHARSLYRICDQQTVFEMTQERIQAYEKIRYTLTNSPLLLTPDWKLPFKLYIDACGEGLGEALHQVQIVNDKPYEGQICFISRQIKPTEARYGARQMECLYLVWALEKLHYYLDGSVFDVITDCNAVKSLLNMKNPNRLMLRWQIAIQKYRVNMTIVHKSGNIHKNADGLSRWALTNTPDDPCYVPTGEKPQITIEGINITDVGTEFFEEVRDSYKLDRNCHILTSLLDKDCKDAAWPNSMDDIWKTSYDNGRLHLFDGILYHRYKHTCVMVLCSRMLINTILLECHDKIYSGHLSEDRTMERIKTCAWWPS</sequence>
<dbReference type="Gene3D" id="3.10.10.10">
    <property type="entry name" value="HIV Type 1 Reverse Transcriptase, subunit A, domain 1"/>
    <property type="match status" value="1"/>
</dbReference>
<dbReference type="CDD" id="cd09274">
    <property type="entry name" value="RNase_HI_RT_Ty3"/>
    <property type="match status" value="1"/>
</dbReference>
<protein>
    <recommendedName>
        <fullName evidence="12">Reverse transcriptase domain-containing protein</fullName>
    </recommendedName>
</protein>
<evidence type="ECO:0000259" key="9">
    <source>
        <dbReference type="Pfam" id="PF17921"/>
    </source>
</evidence>
<dbReference type="PANTHER" id="PTHR37984:SF5">
    <property type="entry name" value="PROTEIN NYNRIN-LIKE"/>
    <property type="match status" value="1"/>
</dbReference>
<evidence type="ECO:0000256" key="4">
    <source>
        <dbReference type="ARBA" id="ARBA00022759"/>
    </source>
</evidence>
<evidence type="ECO:0000313" key="11">
    <source>
        <dbReference type="Proteomes" id="UP000765509"/>
    </source>
</evidence>
<evidence type="ECO:0000256" key="6">
    <source>
        <dbReference type="ARBA" id="ARBA00022918"/>
    </source>
</evidence>
<dbReference type="Gene3D" id="1.10.340.70">
    <property type="match status" value="1"/>
</dbReference>
<dbReference type="Pfam" id="PF17921">
    <property type="entry name" value="Integrase_H2C2"/>
    <property type="match status" value="1"/>
</dbReference>
<feature type="domain" description="Integrase zinc-binding" evidence="9">
    <location>
        <begin position="476"/>
        <end position="510"/>
    </location>
</feature>
<evidence type="ECO:0000259" key="7">
    <source>
        <dbReference type="Pfam" id="PF00078"/>
    </source>
</evidence>
<dbReference type="EMBL" id="AVOT02066600">
    <property type="protein sequence ID" value="MBW0558381.1"/>
    <property type="molecule type" value="Genomic_DNA"/>
</dbReference>
<keyword evidence="2" id="KW-0548">Nucleotidyltransferase</keyword>
<dbReference type="GO" id="GO:0003964">
    <property type="term" value="F:RNA-directed DNA polymerase activity"/>
    <property type="evidence" value="ECO:0007669"/>
    <property type="project" value="UniProtKB-KW"/>
</dbReference>
<dbReference type="InterPro" id="IPR050951">
    <property type="entry name" value="Retrovirus_Pol_polyprotein"/>
</dbReference>
<keyword evidence="5" id="KW-0378">Hydrolase</keyword>
<dbReference type="AlphaFoldDB" id="A0A9Q3PFN3"/>
<dbReference type="InterPro" id="IPR041373">
    <property type="entry name" value="RT_RNaseH"/>
</dbReference>
<feature type="domain" description="Reverse transcriptase RNase H-like" evidence="8">
    <location>
        <begin position="241"/>
        <end position="348"/>
    </location>
</feature>